<evidence type="ECO:0000256" key="4">
    <source>
        <dbReference type="ARBA" id="ARBA00022801"/>
    </source>
</evidence>
<dbReference type="SMART" id="SM00248">
    <property type="entry name" value="ANK"/>
    <property type="match status" value="2"/>
</dbReference>
<evidence type="ECO:0000256" key="5">
    <source>
        <dbReference type="ARBA" id="ARBA00022806"/>
    </source>
</evidence>
<dbReference type="Gene3D" id="3.10.590.10">
    <property type="entry name" value="ph1033 like domains"/>
    <property type="match status" value="1"/>
</dbReference>
<dbReference type="GO" id="GO:0016787">
    <property type="term" value="F:hydrolase activity"/>
    <property type="evidence" value="ECO:0007669"/>
    <property type="project" value="UniProtKB-KW"/>
</dbReference>
<evidence type="ECO:0000256" key="1">
    <source>
        <dbReference type="ARBA" id="ARBA00004123"/>
    </source>
</evidence>
<dbReference type="GO" id="GO:0003677">
    <property type="term" value="F:DNA binding"/>
    <property type="evidence" value="ECO:0007669"/>
    <property type="project" value="UniProtKB-ARBA"/>
</dbReference>
<comment type="subcellular location">
    <subcellularLocation>
        <location evidence="1">Nucleus</location>
    </subcellularLocation>
</comment>
<dbReference type="Proteomes" id="UP000504606">
    <property type="component" value="Unplaced"/>
</dbReference>
<dbReference type="InterPro" id="IPR036867">
    <property type="entry name" value="R3H_dom_sf"/>
</dbReference>
<dbReference type="Pfam" id="PF00270">
    <property type="entry name" value="DEAD"/>
    <property type="match status" value="1"/>
</dbReference>
<dbReference type="Pfam" id="PF04408">
    <property type="entry name" value="WHD_HA2"/>
    <property type="match status" value="1"/>
</dbReference>
<dbReference type="GO" id="GO:0004386">
    <property type="term" value="F:helicase activity"/>
    <property type="evidence" value="ECO:0007669"/>
    <property type="project" value="UniProtKB-KW"/>
</dbReference>
<evidence type="ECO:0000256" key="7">
    <source>
        <dbReference type="ARBA" id="ARBA00022884"/>
    </source>
</evidence>
<keyword evidence="6" id="KW-0067">ATP-binding</keyword>
<reference evidence="15 16" key="1">
    <citation type="submission" date="2025-04" db="UniProtKB">
        <authorList>
            <consortium name="RefSeq"/>
        </authorList>
    </citation>
    <scope>IDENTIFICATION</scope>
    <source>
        <tissue evidence="15 16">Whole organism</tissue>
    </source>
</reference>
<dbReference type="Gene3D" id="1.20.120.1080">
    <property type="match status" value="1"/>
</dbReference>
<dbReference type="CDD" id="cd18791">
    <property type="entry name" value="SF2_C_RHA"/>
    <property type="match status" value="1"/>
</dbReference>
<dbReference type="SUPFAM" id="SSF52540">
    <property type="entry name" value="P-loop containing nucleoside triphosphate hydrolases"/>
    <property type="match status" value="2"/>
</dbReference>
<name>A0A6J1T2E7_FRAOC</name>
<dbReference type="InterPro" id="IPR011545">
    <property type="entry name" value="DEAD/DEAH_box_helicase_dom"/>
</dbReference>
<evidence type="ECO:0000313" key="15">
    <source>
        <dbReference type="RefSeq" id="XP_026287428.1"/>
    </source>
</evidence>
<protein>
    <submittedName>
        <fullName evidence="15 16">3'-5' RNA helicase YTHDC2 isoform X1</fullName>
    </submittedName>
</protein>
<feature type="domain" description="Helicase ATP-binding" evidence="12">
    <location>
        <begin position="182"/>
        <end position="348"/>
    </location>
</feature>
<keyword evidence="7" id="KW-0694">RNA-binding</keyword>
<feature type="region of interest" description="Disordered" evidence="9">
    <location>
        <begin position="1123"/>
        <end position="1194"/>
    </location>
</feature>
<feature type="compositionally biased region" description="Polar residues" evidence="9">
    <location>
        <begin position="1409"/>
        <end position="1419"/>
    </location>
</feature>
<dbReference type="Pfam" id="PF04146">
    <property type="entry name" value="YTH"/>
    <property type="match status" value="1"/>
</dbReference>
<dbReference type="InterPro" id="IPR001374">
    <property type="entry name" value="R3H_dom"/>
</dbReference>
<dbReference type="FunFam" id="1.20.120.1080:FF:000008">
    <property type="entry name" value="probable ATP-dependent RNA helicase YTHDC2"/>
    <property type="match status" value="1"/>
</dbReference>
<dbReference type="Pfam" id="PF07717">
    <property type="entry name" value="OB_NTP_bind"/>
    <property type="match status" value="1"/>
</dbReference>
<dbReference type="RefSeq" id="XP_052122774.1">
    <property type="nucleotide sequence ID" value="XM_052266814.1"/>
</dbReference>
<feature type="domain" description="R3H" evidence="11">
    <location>
        <begin position="19"/>
        <end position="83"/>
    </location>
</feature>
<sequence length="1419" mass="159883">MPRKKPTNRRGQKAGNIGEEVRIAVKLQLKKFLEDPSATECEFPSSLFAEERAYIHNMAKEYGLRSKSRGKNGVNRAVTVYKREGSSIVQADPAFDLCPNSRLLIKTLLVECPLNAKERQDLMPQLERDRERAILNAEVKEIGRAMGRLSSGVPQVPSANYNPELLPFRKSLPIWEMQDNIVRTISNNQTVLIAGETGSGKTTQVPQFILEHCQNYRKPCRIVCTEPRRISAVSVSERVSYERNEILGQSVGYQIRLESRVSPKTVLTYCTNGVLLRTLMGGDAILSTLTHIIVDEVHERDRFSDFLLITLKDALLKYKNLRLILMSATMDISVFTKYFGDCPVITVPGRQFEVQEYFLEDVLKITGYLNSDIPQLKKELGQNNIQRTEFENWTRAASSNQEIKEDYDSKPDLSLESSTSEEQKEALDPWMIEQMDNCIDEVWKNGAEESFPQILYFIQTENVPVDYQHSTHLATPLMVAAGRGEMDMTTHLLKLKASTSIKSGNGWTALDWAMNNGHHQIAQLLKDSSSVNETMPEMPLDVFNAKSQELAIRDHQLLEMYHHSFNDDEIDIKLCLALIYHLHCRSDKGAILVFLPGYDVITTLRDRINDERDKFSQASKFSLYTLHSNMQTSDQKRVFLPAPANTRKIILSTNIAETSVTIDDVVYVIDSGKVKEKSFDAISGVSSLRNEWISQACAKQRKGRAGRTRPGLCYHMFSKIRYRSLQHHQTPEILRLPLQELCLHTKLLAPPNTAIADFLAKAMEPPPFLVTRNAVHLLKTIDALDPWEDLTELGHHLLDLPIEPRLGKMLLNAILLKCLDPVLTIVCTLAYKDPFVLPTNPSLRSAARLSRRHFSAGTFSDHMAMLRAFQAWQSSRSSGREVSFCQKNYISSATMEQVMSLRAQLLGQLRASGFVRAKGGGDIRDLNTNAENWAVVKAALTAGFYPNIARVDREAMQLRTMKEALVVVHPSSTLRDLDPREGKVSEKLPTDWIVYEEMNRTGKLCQIRMCTIISPITIALFAGPLRLPSDALSSSELEGSINQYQSDSEWEEHNDYDSMLKLDEWINFCVDSEAAHLAFQLRQKWSATFLRRMRNPSKNWNPADDAVIQAVVQILSSEEKKIGLQQPDGIGQRPRPVNIDFQSSVGGRRQDTNDTDSVSSENSNHSQRFFQNSRRMNRKYGSESGHSSSSADDSMIQQDFSFPEVESSKKGARYFIIKAGNPRAINASLRENVWAFTATTENKLITVFREGFAVMLIFSIHGSGNFQGVASLVSDVSDVRDSGKVHVQDMAGPNLCSPLPIKWLKYGDIPFHATRNIMNPYNENRNIQTSRDGQEVEPHVASQLCKLWEKLSHTKPAHRFSQLQGNVSNPTSSNSQSPSKSGRPVRGNPQNSFLNSPIGSGRQFGRSGNFGSNYHNTSQ</sequence>
<dbReference type="InterPro" id="IPR027417">
    <property type="entry name" value="P-loop_NTPase"/>
</dbReference>
<evidence type="ECO:0000256" key="6">
    <source>
        <dbReference type="ARBA" id="ARBA00022840"/>
    </source>
</evidence>
<dbReference type="InterPro" id="IPR036770">
    <property type="entry name" value="Ankyrin_rpt-contain_sf"/>
</dbReference>
<dbReference type="SMART" id="SM00393">
    <property type="entry name" value="R3H"/>
    <property type="match status" value="1"/>
</dbReference>
<dbReference type="Gene3D" id="3.30.1370.50">
    <property type="entry name" value="R3H-like domain"/>
    <property type="match status" value="1"/>
</dbReference>
<dbReference type="Gene3D" id="3.40.50.300">
    <property type="entry name" value="P-loop containing nucleotide triphosphate hydrolases"/>
    <property type="match status" value="2"/>
</dbReference>
<dbReference type="InterPro" id="IPR002110">
    <property type="entry name" value="Ankyrin_rpt"/>
</dbReference>
<dbReference type="Pfam" id="PF26026">
    <property type="entry name" value="RNA_hel_CTD"/>
    <property type="match status" value="1"/>
</dbReference>
<dbReference type="GeneID" id="113212815"/>
<feature type="domain" description="Helicase C-terminal" evidence="13">
    <location>
        <begin position="578"/>
        <end position="749"/>
    </location>
</feature>
<evidence type="ECO:0000259" key="11">
    <source>
        <dbReference type="PROSITE" id="PS51061"/>
    </source>
</evidence>
<dbReference type="InterPro" id="IPR001650">
    <property type="entry name" value="Helicase_C-like"/>
</dbReference>
<keyword evidence="5 15" id="KW-0347">Helicase</keyword>
<feature type="region of interest" description="Disordered" evidence="9">
    <location>
        <begin position="1360"/>
        <end position="1419"/>
    </location>
</feature>
<dbReference type="InterPro" id="IPR007275">
    <property type="entry name" value="YTH_domain"/>
</dbReference>
<dbReference type="SMART" id="SM00847">
    <property type="entry name" value="HA2"/>
    <property type="match status" value="1"/>
</dbReference>
<dbReference type="CDD" id="cd21134">
    <property type="entry name" value="YTH"/>
    <property type="match status" value="1"/>
</dbReference>
<comment type="similarity">
    <text evidence="2">Belongs to the DEAD box helicase family. DEAH subfamily.</text>
</comment>
<gene>
    <name evidence="15 16 17" type="primary">LOC113212815</name>
</gene>
<evidence type="ECO:0000259" key="13">
    <source>
        <dbReference type="PROSITE" id="PS51194"/>
    </source>
</evidence>
<dbReference type="InterPro" id="IPR007502">
    <property type="entry name" value="Helicase-assoc_dom"/>
</dbReference>
<dbReference type="FunFam" id="3.40.50.300:FF:000284">
    <property type="entry name" value="probable ATP-dependent RNA helicase YTHDC2"/>
    <property type="match status" value="1"/>
</dbReference>
<feature type="compositionally biased region" description="Polar residues" evidence="9">
    <location>
        <begin position="1388"/>
        <end position="1398"/>
    </location>
</feature>
<dbReference type="SUPFAM" id="SSF48403">
    <property type="entry name" value="Ankyrin repeat"/>
    <property type="match status" value="1"/>
</dbReference>
<evidence type="ECO:0000259" key="10">
    <source>
        <dbReference type="PROSITE" id="PS50882"/>
    </source>
</evidence>
<dbReference type="PROSITE" id="PS50882">
    <property type="entry name" value="YTH"/>
    <property type="match status" value="1"/>
</dbReference>
<dbReference type="OrthoDB" id="6103986at2759"/>
<feature type="compositionally biased region" description="Low complexity" evidence="9">
    <location>
        <begin position="1366"/>
        <end position="1384"/>
    </location>
</feature>
<feature type="compositionally biased region" description="Low complexity" evidence="9">
    <location>
        <begin position="1182"/>
        <end position="1194"/>
    </location>
</feature>
<dbReference type="PANTHER" id="PTHR18934:SF213">
    <property type="entry name" value="3'-5' RNA HELICASE YTHDC2"/>
    <property type="match status" value="1"/>
</dbReference>
<dbReference type="KEGG" id="foc:113212815"/>
<feature type="compositionally biased region" description="Polar residues" evidence="9">
    <location>
        <begin position="1155"/>
        <end position="1174"/>
    </location>
</feature>
<keyword evidence="8" id="KW-0539">Nucleus</keyword>
<dbReference type="Pfam" id="PF12796">
    <property type="entry name" value="Ank_2"/>
    <property type="match status" value="1"/>
</dbReference>
<dbReference type="InterPro" id="IPR011709">
    <property type="entry name" value="DEAD-box_helicase_OB_fold"/>
</dbReference>
<dbReference type="SUPFAM" id="SSF82708">
    <property type="entry name" value="R3H domain"/>
    <property type="match status" value="1"/>
</dbReference>
<dbReference type="PROSITE" id="PS51194">
    <property type="entry name" value="HELICASE_CTER"/>
    <property type="match status" value="1"/>
</dbReference>
<dbReference type="PROSITE" id="PS51061">
    <property type="entry name" value="R3H"/>
    <property type="match status" value="1"/>
</dbReference>
<dbReference type="PANTHER" id="PTHR18934">
    <property type="entry name" value="ATP-DEPENDENT RNA HELICASE"/>
    <property type="match status" value="1"/>
</dbReference>
<dbReference type="Pfam" id="PF01424">
    <property type="entry name" value="R3H"/>
    <property type="match status" value="1"/>
</dbReference>
<dbReference type="InterPro" id="IPR048333">
    <property type="entry name" value="HA2_WH"/>
</dbReference>
<accession>A0A6J1T2E7</accession>
<organism evidence="14 15">
    <name type="scientific">Frankliniella occidentalis</name>
    <name type="common">Western flower thrips</name>
    <name type="synonym">Euthrips occidentalis</name>
    <dbReference type="NCBI Taxonomy" id="133901"/>
    <lineage>
        <taxon>Eukaryota</taxon>
        <taxon>Metazoa</taxon>
        <taxon>Ecdysozoa</taxon>
        <taxon>Arthropoda</taxon>
        <taxon>Hexapoda</taxon>
        <taxon>Insecta</taxon>
        <taxon>Pterygota</taxon>
        <taxon>Neoptera</taxon>
        <taxon>Paraneoptera</taxon>
        <taxon>Thysanoptera</taxon>
        <taxon>Terebrantia</taxon>
        <taxon>Thripoidea</taxon>
        <taxon>Thripidae</taxon>
        <taxon>Frankliniella</taxon>
    </lineage>
</organism>
<dbReference type="FunFam" id="3.30.1370.50:FF:000002">
    <property type="entry name" value="Immunoglobulin mu DNA-binding protein 2"/>
    <property type="match status" value="1"/>
</dbReference>
<proteinExistence type="inferred from homology"/>
<dbReference type="GO" id="GO:0003723">
    <property type="term" value="F:RNA binding"/>
    <property type="evidence" value="ECO:0007669"/>
    <property type="project" value="UniProtKB-KW"/>
</dbReference>
<keyword evidence="3" id="KW-0547">Nucleotide-binding</keyword>
<feature type="domain" description="YTH" evidence="10">
    <location>
        <begin position="1212"/>
        <end position="1348"/>
    </location>
</feature>
<dbReference type="SMART" id="SM00487">
    <property type="entry name" value="DEXDc"/>
    <property type="match status" value="1"/>
</dbReference>
<dbReference type="GO" id="GO:0005634">
    <property type="term" value="C:nucleus"/>
    <property type="evidence" value="ECO:0007669"/>
    <property type="project" value="UniProtKB-SubCell"/>
</dbReference>
<evidence type="ECO:0000313" key="16">
    <source>
        <dbReference type="RefSeq" id="XP_052122774.1"/>
    </source>
</evidence>
<feature type="region of interest" description="Disordered" evidence="9">
    <location>
        <begin position="401"/>
        <end position="425"/>
    </location>
</feature>
<dbReference type="InterPro" id="IPR059023">
    <property type="entry name" value="RNA_hel_CTD"/>
</dbReference>
<dbReference type="Pfam" id="PF00271">
    <property type="entry name" value="Helicase_C"/>
    <property type="match status" value="1"/>
</dbReference>
<evidence type="ECO:0000256" key="3">
    <source>
        <dbReference type="ARBA" id="ARBA00022741"/>
    </source>
</evidence>
<dbReference type="PROSITE" id="PS51192">
    <property type="entry name" value="HELICASE_ATP_BIND_1"/>
    <property type="match status" value="1"/>
</dbReference>
<evidence type="ECO:0000259" key="12">
    <source>
        <dbReference type="PROSITE" id="PS51192"/>
    </source>
</evidence>
<evidence type="ECO:0000256" key="9">
    <source>
        <dbReference type="SAM" id="MobiDB-lite"/>
    </source>
</evidence>
<dbReference type="RefSeq" id="XP_026287428.1">
    <property type="nucleotide sequence ID" value="XM_026431643.2"/>
</dbReference>
<dbReference type="Gene3D" id="1.25.40.20">
    <property type="entry name" value="Ankyrin repeat-containing domain"/>
    <property type="match status" value="1"/>
</dbReference>
<keyword evidence="14" id="KW-1185">Reference proteome</keyword>
<dbReference type="Pfam" id="PF21010">
    <property type="entry name" value="HA2_C"/>
    <property type="match status" value="1"/>
</dbReference>
<evidence type="ECO:0000313" key="14">
    <source>
        <dbReference type="Proteomes" id="UP000504606"/>
    </source>
</evidence>
<dbReference type="GO" id="GO:0005524">
    <property type="term" value="F:ATP binding"/>
    <property type="evidence" value="ECO:0007669"/>
    <property type="project" value="UniProtKB-KW"/>
</dbReference>
<feature type="compositionally biased region" description="Basic and acidic residues" evidence="9">
    <location>
        <begin position="402"/>
        <end position="413"/>
    </location>
</feature>
<evidence type="ECO:0000256" key="2">
    <source>
        <dbReference type="ARBA" id="ARBA00008792"/>
    </source>
</evidence>
<evidence type="ECO:0000313" key="17">
    <source>
        <dbReference type="RefSeq" id="XP_052122775.1"/>
    </source>
</evidence>
<dbReference type="SMART" id="SM00490">
    <property type="entry name" value="HELICc"/>
    <property type="match status" value="1"/>
</dbReference>
<evidence type="ECO:0000256" key="8">
    <source>
        <dbReference type="ARBA" id="ARBA00023242"/>
    </source>
</evidence>
<dbReference type="RefSeq" id="XP_052122775.1">
    <property type="nucleotide sequence ID" value="XM_052266815.1"/>
</dbReference>
<keyword evidence="4" id="KW-0378">Hydrolase</keyword>
<dbReference type="InterPro" id="IPR014001">
    <property type="entry name" value="Helicase_ATP-bd"/>
</dbReference>